<proteinExistence type="predicted"/>
<evidence type="ECO:0000256" key="1">
    <source>
        <dbReference type="SAM" id="Coils"/>
    </source>
</evidence>
<name>A0ABS8N0E2_9FLAO</name>
<dbReference type="InterPro" id="IPR011049">
    <property type="entry name" value="Serralysin-like_metalloprot_C"/>
</dbReference>
<feature type="signal peptide" evidence="2">
    <location>
        <begin position="1"/>
        <end position="19"/>
    </location>
</feature>
<keyword evidence="2" id="KW-0732">Signal</keyword>
<feature type="domain" description="Peptidase S74" evidence="3">
    <location>
        <begin position="674"/>
        <end position="773"/>
    </location>
</feature>
<feature type="chain" id="PRO_5047213709" evidence="2">
    <location>
        <begin position="20"/>
        <end position="804"/>
    </location>
</feature>
<organism evidence="4 5">
    <name type="scientific">Flavobacterium pisciphilum</name>
    <dbReference type="NCBI Taxonomy" id="2893755"/>
    <lineage>
        <taxon>Bacteria</taxon>
        <taxon>Pseudomonadati</taxon>
        <taxon>Bacteroidota</taxon>
        <taxon>Flavobacteriia</taxon>
        <taxon>Flavobacteriales</taxon>
        <taxon>Flavobacteriaceae</taxon>
        <taxon>Flavobacterium</taxon>
    </lineage>
</organism>
<keyword evidence="1" id="KW-0175">Coiled coil</keyword>
<dbReference type="Gene3D" id="2.150.10.10">
    <property type="entry name" value="Serralysin-like metalloprotease, C-terminal"/>
    <property type="match status" value="1"/>
</dbReference>
<protein>
    <submittedName>
        <fullName evidence="4">Tail fiber domain-containing protein</fullName>
    </submittedName>
</protein>
<dbReference type="EMBL" id="JAJJMO010000002">
    <property type="protein sequence ID" value="MCC9074495.1"/>
    <property type="molecule type" value="Genomic_DNA"/>
</dbReference>
<dbReference type="InterPro" id="IPR030392">
    <property type="entry name" value="S74_ICA"/>
</dbReference>
<dbReference type="Proteomes" id="UP001430919">
    <property type="component" value="Unassembled WGS sequence"/>
</dbReference>
<evidence type="ECO:0000259" key="3">
    <source>
        <dbReference type="PROSITE" id="PS51688"/>
    </source>
</evidence>
<keyword evidence="5" id="KW-1185">Reference proteome</keyword>
<dbReference type="Pfam" id="PF13884">
    <property type="entry name" value="Peptidase_S74"/>
    <property type="match status" value="1"/>
</dbReference>
<sequence length="804" mass="85031">MKKYILLFVFIILNYTSNAQTGIGTTTPDISSALDIRIANKGVLLSRVALTGTTDVTTIPSPANSLLVYNTATTADLTPGYYYWDTAVSKWIRILDAASTITGWGLNGNAYTDPATDFIGTTDDVDLVFKRNNLQAGRLSKFNTSLGQGSLRGTGSYNTAFGNKALGANTGGTLNTATGFEALGSNLDGNGNAAFGYRALNKLAQGKNNVSVGMYSSDFLSEGSGNTVVGASALAKTYSGNYNIAIGSGAGYRLKMSGNEDGFNTIIGSYDNHNTQGFDSGRNNTILGSRIKDLPSSLVNNIIIADGSGNRRINVNATGNVGLGTNDPDKSAALDVTSTNKGVLLPRVALTGVTDATTIPSPANSLMIYNTATSSDVTPGYYFWNTSNLKWMRVLDSDSSGWNTKGNSGTAEGTDFIGTTDNINVVFKRRNVHAGLLSDLNAHNTSFGVNSYKGTTSGTQGIRNTAIGSNSLHGTSEAVMNGNDNTALGYNSLSVNDTGNENVAVGVSALKSNTAGDNNTAIGFSSLTRNTTGRYNVANGAHALERNTEGASNIAIGGWALSNNQKGNDNIAIGVNSLSAFNQTGAYNIGLGSSALKGNSSGELNVGVGYEALSKNFTGYNNTAIGAHAGTSLGYLKNTTAIGFRASVNESNAIQLGNGDITKISGQVGFSTTSDRRYKKDIKTIPLGLDFINKVRPVEYIRKNNESNTKEWGVIAQELQQTLDEVAYKDAGVVQEGGDADKMLSVRYTDLIAPMIKSIQELTEQNNKLKRDDNLRNERLEKENKLLNDRINQLEIKLEKGSKN</sequence>
<evidence type="ECO:0000313" key="4">
    <source>
        <dbReference type="EMBL" id="MCC9074495.1"/>
    </source>
</evidence>
<evidence type="ECO:0000313" key="5">
    <source>
        <dbReference type="Proteomes" id="UP001430919"/>
    </source>
</evidence>
<dbReference type="PROSITE" id="PS51688">
    <property type="entry name" value="ICA"/>
    <property type="match status" value="1"/>
</dbReference>
<accession>A0ABS8N0E2</accession>
<reference evidence="4" key="1">
    <citation type="submission" date="2021-11" db="EMBL/GenBank/DDBJ databases">
        <title>Description of novel Flavobacterium species.</title>
        <authorList>
            <person name="Saticioglu I.B."/>
            <person name="Ay H."/>
            <person name="Altun S."/>
            <person name="Duman M."/>
        </authorList>
    </citation>
    <scope>NUCLEOTIDE SEQUENCE</scope>
    <source>
        <strain evidence="4">F-65</strain>
    </source>
</reference>
<feature type="coiled-coil region" evidence="1">
    <location>
        <begin position="770"/>
        <end position="804"/>
    </location>
</feature>
<evidence type="ECO:0000256" key="2">
    <source>
        <dbReference type="SAM" id="SignalP"/>
    </source>
</evidence>
<gene>
    <name evidence="4" type="ORF">LNQ49_23165</name>
</gene>
<dbReference type="RefSeq" id="WP_229991371.1">
    <property type="nucleotide sequence ID" value="NZ_JAJJMO010000002.1"/>
</dbReference>
<comment type="caution">
    <text evidence="4">The sequence shown here is derived from an EMBL/GenBank/DDBJ whole genome shotgun (WGS) entry which is preliminary data.</text>
</comment>